<dbReference type="GO" id="GO:0003735">
    <property type="term" value="F:structural constituent of ribosome"/>
    <property type="evidence" value="ECO:0007669"/>
    <property type="project" value="InterPro"/>
</dbReference>
<feature type="non-terminal residue" evidence="4">
    <location>
        <position position="1"/>
    </location>
</feature>
<dbReference type="Gene3D" id="3.30.1230.20">
    <property type="match status" value="1"/>
</dbReference>
<proteinExistence type="inferred from homology"/>
<organism evidence="4 5">
    <name type="scientific">Polarella glacialis</name>
    <name type="common">Dinoflagellate</name>
    <dbReference type="NCBI Taxonomy" id="89957"/>
    <lineage>
        <taxon>Eukaryota</taxon>
        <taxon>Sar</taxon>
        <taxon>Alveolata</taxon>
        <taxon>Dinophyceae</taxon>
        <taxon>Suessiales</taxon>
        <taxon>Suessiaceae</taxon>
        <taxon>Polarella</taxon>
    </lineage>
</organism>
<dbReference type="GO" id="GO:1990904">
    <property type="term" value="C:ribonucleoprotein complex"/>
    <property type="evidence" value="ECO:0007669"/>
    <property type="project" value="UniProtKB-KW"/>
</dbReference>
<evidence type="ECO:0000313" key="4">
    <source>
        <dbReference type="EMBL" id="CAE8616209.1"/>
    </source>
</evidence>
<protein>
    <submittedName>
        <fullName evidence="4">Uncharacterized protein</fullName>
    </submittedName>
</protein>
<dbReference type="AlphaFoldDB" id="A0A813FTY1"/>
<dbReference type="InterPro" id="IPR007536">
    <property type="entry name" value="16SrRNA_methylTrfase_J"/>
</dbReference>
<dbReference type="EMBL" id="CAJNNV010025816">
    <property type="protein sequence ID" value="CAE8616209.1"/>
    <property type="molecule type" value="Genomic_DNA"/>
</dbReference>
<dbReference type="Pfam" id="PF01249">
    <property type="entry name" value="Ribosomal_S21e"/>
    <property type="match status" value="1"/>
</dbReference>
<sequence length="498" mass="53695">IQGEGSPRCGRSSLSWRAASAAALTVAAGLRRGHATRTCCRASIRYARAEEAEAARELAQRLGLACAPAPSQAFTGAMDVTCLYRQEWCFIPRAASMRRGHAPRTCCRASIRYAREKEAEAARELAQRLGLDCAPAQCQAFTGIQGAESPRCVRSSLSCRAGSAVALTAAASVRRGHTTRTCCRASIRYARAEEAEAARELAQRLGLDCAPAPLQAFAGQRGASSGPYLLRSGGRWSLAVAELGPKGQPLNFELDLASPGLSSRLQRRLAEAPAAHSLFAALGRPEPGTRVVDATAGFGSDALLMARCFGLRVTVVERNPLVFALLEDAARRAAETVAGGIDAVFGGPVLFGDATEVLVELSGRQRLDIEEPAAVTDIVYLDPMFPRERVRKSKSAREMTDQVEPAETFVRFALPKMQNDEGRIVDLYLPRKCSATNRLIPAKEHGSVQLNVGQVDEDGRYTGEFYTFALAGFIRNRGESDACLNRLLFEKSLLTFSK</sequence>
<dbReference type="InterPro" id="IPR001931">
    <property type="entry name" value="Ribosomal_eS21"/>
</dbReference>
<evidence type="ECO:0000256" key="2">
    <source>
        <dbReference type="ARBA" id="ARBA00022980"/>
    </source>
</evidence>
<dbReference type="GO" id="GO:0008990">
    <property type="term" value="F:rRNA (guanine-N2-)-methyltransferase activity"/>
    <property type="evidence" value="ECO:0007669"/>
    <property type="project" value="InterPro"/>
</dbReference>
<keyword evidence="5" id="KW-1185">Reference proteome</keyword>
<dbReference type="Pfam" id="PF04445">
    <property type="entry name" value="SAM_MT"/>
    <property type="match status" value="1"/>
</dbReference>
<accession>A0A813FTY1</accession>
<dbReference type="Gene3D" id="3.40.50.150">
    <property type="entry name" value="Vaccinia Virus protein VP39"/>
    <property type="match status" value="1"/>
</dbReference>
<keyword evidence="3" id="KW-0687">Ribonucleoprotein</keyword>
<dbReference type="PANTHER" id="PTHR10442">
    <property type="entry name" value="40S RIBOSOMAL PROTEIN S21"/>
    <property type="match status" value="1"/>
</dbReference>
<comment type="caution">
    <text evidence="4">The sequence shown here is derived from an EMBL/GenBank/DDBJ whole genome shotgun (WGS) entry which is preliminary data.</text>
</comment>
<dbReference type="SUPFAM" id="SSF53335">
    <property type="entry name" value="S-adenosyl-L-methionine-dependent methyltransferases"/>
    <property type="match status" value="1"/>
</dbReference>
<name>A0A813FTY1_POLGL</name>
<evidence type="ECO:0000256" key="3">
    <source>
        <dbReference type="ARBA" id="ARBA00023274"/>
    </source>
</evidence>
<dbReference type="InterPro" id="IPR038579">
    <property type="entry name" value="Ribosomal_eS21_sf"/>
</dbReference>
<gene>
    <name evidence="4" type="ORF">PGLA1383_LOCUS33908</name>
</gene>
<dbReference type="GO" id="GO:0006412">
    <property type="term" value="P:translation"/>
    <property type="evidence" value="ECO:0007669"/>
    <property type="project" value="InterPro"/>
</dbReference>
<keyword evidence="2" id="KW-0689">Ribosomal protein</keyword>
<dbReference type="OrthoDB" id="299805at2759"/>
<dbReference type="GO" id="GO:0022626">
    <property type="term" value="C:cytosolic ribosome"/>
    <property type="evidence" value="ECO:0007669"/>
    <property type="project" value="UniProtKB-ARBA"/>
</dbReference>
<dbReference type="Proteomes" id="UP000654075">
    <property type="component" value="Unassembled WGS sequence"/>
</dbReference>
<evidence type="ECO:0000313" key="5">
    <source>
        <dbReference type="Proteomes" id="UP000654075"/>
    </source>
</evidence>
<comment type="similarity">
    <text evidence="1">Belongs to the eukaryotic ribosomal protein eS21 family.</text>
</comment>
<dbReference type="FunFam" id="3.30.1230.20:FF:000001">
    <property type="entry name" value="40S ribosomal protein S21"/>
    <property type="match status" value="1"/>
</dbReference>
<evidence type="ECO:0000256" key="1">
    <source>
        <dbReference type="ARBA" id="ARBA00010228"/>
    </source>
</evidence>
<reference evidence="4" key="1">
    <citation type="submission" date="2021-02" db="EMBL/GenBank/DDBJ databases">
        <authorList>
            <person name="Dougan E. K."/>
            <person name="Rhodes N."/>
            <person name="Thang M."/>
            <person name="Chan C."/>
        </authorList>
    </citation>
    <scope>NUCLEOTIDE SEQUENCE</scope>
</reference>
<dbReference type="InterPro" id="IPR029063">
    <property type="entry name" value="SAM-dependent_MTases_sf"/>
</dbReference>